<evidence type="ECO:0000313" key="2">
    <source>
        <dbReference type="EnsemblProtists" id="EOD22127"/>
    </source>
</evidence>
<dbReference type="GeneID" id="17267674"/>
<organism evidence="2 3">
    <name type="scientific">Emiliania huxleyi (strain CCMP1516)</name>
    <dbReference type="NCBI Taxonomy" id="280463"/>
    <lineage>
        <taxon>Eukaryota</taxon>
        <taxon>Haptista</taxon>
        <taxon>Haptophyta</taxon>
        <taxon>Prymnesiophyceae</taxon>
        <taxon>Isochrysidales</taxon>
        <taxon>Noelaerhabdaceae</taxon>
        <taxon>Emiliania</taxon>
    </lineage>
</organism>
<feature type="compositionally biased region" description="Low complexity" evidence="1">
    <location>
        <begin position="158"/>
        <end position="179"/>
    </location>
</feature>
<evidence type="ECO:0000256" key="1">
    <source>
        <dbReference type="SAM" id="MobiDB-lite"/>
    </source>
</evidence>
<dbReference type="PaxDb" id="2903-EOD22127"/>
<feature type="compositionally biased region" description="Low complexity" evidence="1">
    <location>
        <begin position="128"/>
        <end position="148"/>
    </location>
</feature>
<dbReference type="AlphaFoldDB" id="A0A0D3JF42"/>
<reference evidence="3" key="1">
    <citation type="journal article" date="2013" name="Nature">
        <title>Pan genome of the phytoplankton Emiliania underpins its global distribution.</title>
        <authorList>
            <person name="Read B.A."/>
            <person name="Kegel J."/>
            <person name="Klute M.J."/>
            <person name="Kuo A."/>
            <person name="Lefebvre S.C."/>
            <person name="Maumus F."/>
            <person name="Mayer C."/>
            <person name="Miller J."/>
            <person name="Monier A."/>
            <person name="Salamov A."/>
            <person name="Young J."/>
            <person name="Aguilar M."/>
            <person name="Claverie J.M."/>
            <person name="Frickenhaus S."/>
            <person name="Gonzalez K."/>
            <person name="Herman E.K."/>
            <person name="Lin Y.C."/>
            <person name="Napier J."/>
            <person name="Ogata H."/>
            <person name="Sarno A.F."/>
            <person name="Shmutz J."/>
            <person name="Schroeder D."/>
            <person name="de Vargas C."/>
            <person name="Verret F."/>
            <person name="von Dassow P."/>
            <person name="Valentin K."/>
            <person name="Van de Peer Y."/>
            <person name="Wheeler G."/>
            <person name="Dacks J.B."/>
            <person name="Delwiche C.F."/>
            <person name="Dyhrman S.T."/>
            <person name="Glockner G."/>
            <person name="John U."/>
            <person name="Richards T."/>
            <person name="Worden A.Z."/>
            <person name="Zhang X."/>
            <person name="Grigoriev I.V."/>
            <person name="Allen A.E."/>
            <person name="Bidle K."/>
            <person name="Borodovsky M."/>
            <person name="Bowler C."/>
            <person name="Brownlee C."/>
            <person name="Cock J.M."/>
            <person name="Elias M."/>
            <person name="Gladyshev V.N."/>
            <person name="Groth M."/>
            <person name="Guda C."/>
            <person name="Hadaegh A."/>
            <person name="Iglesias-Rodriguez M.D."/>
            <person name="Jenkins J."/>
            <person name="Jones B.M."/>
            <person name="Lawson T."/>
            <person name="Leese F."/>
            <person name="Lindquist E."/>
            <person name="Lobanov A."/>
            <person name="Lomsadze A."/>
            <person name="Malik S.B."/>
            <person name="Marsh M.E."/>
            <person name="Mackinder L."/>
            <person name="Mock T."/>
            <person name="Mueller-Roeber B."/>
            <person name="Pagarete A."/>
            <person name="Parker M."/>
            <person name="Probert I."/>
            <person name="Quesneville H."/>
            <person name="Raines C."/>
            <person name="Rensing S.A."/>
            <person name="Riano-Pachon D.M."/>
            <person name="Richier S."/>
            <person name="Rokitta S."/>
            <person name="Shiraiwa Y."/>
            <person name="Soanes D.M."/>
            <person name="van der Giezen M."/>
            <person name="Wahlund T.M."/>
            <person name="Williams B."/>
            <person name="Wilson W."/>
            <person name="Wolfe G."/>
            <person name="Wurch L.L."/>
        </authorList>
    </citation>
    <scope>NUCLEOTIDE SEQUENCE</scope>
</reference>
<feature type="compositionally biased region" description="Low complexity" evidence="1">
    <location>
        <begin position="1"/>
        <end position="18"/>
    </location>
</feature>
<evidence type="ECO:0000313" key="3">
    <source>
        <dbReference type="Proteomes" id="UP000013827"/>
    </source>
</evidence>
<feature type="compositionally biased region" description="Basic and acidic residues" evidence="1">
    <location>
        <begin position="61"/>
        <end position="83"/>
    </location>
</feature>
<dbReference type="HOGENOM" id="CLU_988444_0_0_1"/>
<feature type="region of interest" description="Disordered" evidence="1">
    <location>
        <begin position="48"/>
        <end position="179"/>
    </location>
</feature>
<name>A0A0D3JF42_EMIH1</name>
<feature type="region of interest" description="Disordered" evidence="1">
    <location>
        <begin position="1"/>
        <end position="31"/>
    </location>
</feature>
<dbReference type="Proteomes" id="UP000013827">
    <property type="component" value="Unassembled WGS sequence"/>
</dbReference>
<dbReference type="EnsemblProtists" id="EOD22127">
    <property type="protein sequence ID" value="EOD22127"/>
    <property type="gene ID" value="EMIHUDRAFT_207244"/>
</dbReference>
<protein>
    <submittedName>
        <fullName evidence="2">Uncharacterized protein</fullName>
    </submittedName>
</protein>
<dbReference type="RefSeq" id="XP_005774556.1">
    <property type="nucleotide sequence ID" value="XM_005774499.1"/>
</dbReference>
<accession>A0A0D3JF42</accession>
<dbReference type="KEGG" id="ehx:EMIHUDRAFT_207244"/>
<feature type="compositionally biased region" description="Low complexity" evidence="1">
    <location>
        <begin position="95"/>
        <end position="112"/>
    </location>
</feature>
<proteinExistence type="predicted"/>
<sequence>MPASPTAARTATDAANGASPPPSPSPESALAATREQLNATLTYIRVTPNGRIAAAVGSGDSRPETDPGWEAHKEQARQAREGQDTSSTPARSPGEATAPPAQLEAEPAAVAEGGPGAGTETGGEEARSPSGAAAEAGGANGTEPEGQAAGDGVGGGAAEPPQLEQEPPAQEAAEMPAAEKTAVEIDQPLALTLTVCCGNLSLESRNEPPCALRSEGECGRFGFLLPGGSSGHAFHHCREYRLNRLALSFCDRPGRLGCSRGCSLGRVQLLLQLPLLLVRSDR</sequence>
<keyword evidence="3" id="KW-1185">Reference proteome</keyword>
<reference evidence="2" key="2">
    <citation type="submission" date="2024-10" db="UniProtKB">
        <authorList>
            <consortium name="EnsemblProtists"/>
        </authorList>
    </citation>
    <scope>IDENTIFICATION</scope>
</reference>